<keyword evidence="10" id="KW-1185">Reference proteome</keyword>
<comment type="catalytic activity">
    <reaction evidence="1">
        <text>ATP + protein L-histidine = ADP + protein N-phospho-L-histidine.</text>
        <dbReference type="EC" id="2.7.13.3"/>
    </reaction>
</comment>
<dbReference type="InterPro" id="IPR005467">
    <property type="entry name" value="His_kinase_dom"/>
</dbReference>
<dbReference type="InterPro" id="IPR019734">
    <property type="entry name" value="TPR_rpt"/>
</dbReference>
<dbReference type="InterPro" id="IPR036097">
    <property type="entry name" value="HisK_dim/P_sf"/>
</dbReference>
<dbReference type="STRING" id="59733.SAMN05421769_1246"/>
<dbReference type="AlphaFoldDB" id="A0A1N6FEL9"/>
<dbReference type="SMART" id="SM00387">
    <property type="entry name" value="HATPase_c"/>
    <property type="match status" value="1"/>
</dbReference>
<dbReference type="InterPro" id="IPR036890">
    <property type="entry name" value="HATPase_C_sf"/>
</dbReference>
<keyword evidence="5" id="KW-0902">Two-component regulatory system</keyword>
<keyword evidence="6" id="KW-0802">TPR repeat</keyword>
<evidence type="ECO:0000256" key="5">
    <source>
        <dbReference type="ARBA" id="ARBA00023012"/>
    </source>
</evidence>
<keyword evidence="7" id="KW-0812">Transmembrane</keyword>
<evidence type="ECO:0000256" key="3">
    <source>
        <dbReference type="ARBA" id="ARBA00022679"/>
    </source>
</evidence>
<protein>
    <recommendedName>
        <fullName evidence="2">histidine kinase</fullName>
        <ecNumber evidence="2">2.7.13.3</ecNumber>
    </recommendedName>
</protein>
<evidence type="ECO:0000256" key="4">
    <source>
        <dbReference type="ARBA" id="ARBA00022777"/>
    </source>
</evidence>
<dbReference type="PROSITE" id="PS50109">
    <property type="entry name" value="HIS_KIN"/>
    <property type="match status" value="1"/>
</dbReference>
<dbReference type="SUPFAM" id="SSF48452">
    <property type="entry name" value="TPR-like"/>
    <property type="match status" value="1"/>
</dbReference>
<evidence type="ECO:0000313" key="9">
    <source>
        <dbReference type="EMBL" id="SIN93753.1"/>
    </source>
</evidence>
<dbReference type="InterPro" id="IPR011990">
    <property type="entry name" value="TPR-like_helical_dom_sf"/>
</dbReference>
<name>A0A1N6FEL9_9FLAO</name>
<proteinExistence type="predicted"/>
<evidence type="ECO:0000256" key="1">
    <source>
        <dbReference type="ARBA" id="ARBA00000085"/>
    </source>
</evidence>
<dbReference type="Proteomes" id="UP000184782">
    <property type="component" value="Unassembled WGS sequence"/>
</dbReference>
<keyword evidence="7" id="KW-1133">Transmembrane helix</keyword>
<organism evidence="9 10">
    <name type="scientific">Chryseobacterium scophthalmum</name>
    <dbReference type="NCBI Taxonomy" id="59733"/>
    <lineage>
        <taxon>Bacteria</taxon>
        <taxon>Pseudomonadati</taxon>
        <taxon>Bacteroidota</taxon>
        <taxon>Flavobacteriia</taxon>
        <taxon>Flavobacteriales</taxon>
        <taxon>Weeksellaceae</taxon>
        <taxon>Chryseobacterium group</taxon>
        <taxon>Chryseobacterium</taxon>
    </lineage>
</organism>
<dbReference type="PROSITE" id="PS50005">
    <property type="entry name" value="TPR"/>
    <property type="match status" value="1"/>
</dbReference>
<dbReference type="Gene3D" id="1.10.287.130">
    <property type="match status" value="1"/>
</dbReference>
<dbReference type="PRINTS" id="PR00344">
    <property type="entry name" value="BCTRLSENSOR"/>
</dbReference>
<dbReference type="InterPro" id="IPR003594">
    <property type="entry name" value="HATPase_dom"/>
</dbReference>
<evidence type="ECO:0000259" key="8">
    <source>
        <dbReference type="PROSITE" id="PS50109"/>
    </source>
</evidence>
<dbReference type="EC" id="2.7.13.3" evidence="2"/>
<dbReference type="InterPro" id="IPR050736">
    <property type="entry name" value="Sensor_HK_Regulatory"/>
</dbReference>
<dbReference type="Pfam" id="PF02518">
    <property type="entry name" value="HATPase_c"/>
    <property type="match status" value="1"/>
</dbReference>
<dbReference type="SMART" id="SM00028">
    <property type="entry name" value="TPR"/>
    <property type="match status" value="2"/>
</dbReference>
<dbReference type="InterPro" id="IPR004358">
    <property type="entry name" value="Sig_transdc_His_kin-like_C"/>
</dbReference>
<evidence type="ECO:0000256" key="2">
    <source>
        <dbReference type="ARBA" id="ARBA00012438"/>
    </source>
</evidence>
<dbReference type="SUPFAM" id="SSF55874">
    <property type="entry name" value="ATPase domain of HSP90 chaperone/DNA topoisomerase II/histidine kinase"/>
    <property type="match status" value="1"/>
</dbReference>
<dbReference type="Gene3D" id="3.30.565.10">
    <property type="entry name" value="Histidine kinase-like ATPase, C-terminal domain"/>
    <property type="match status" value="1"/>
</dbReference>
<reference evidence="10" key="1">
    <citation type="submission" date="2016-12" db="EMBL/GenBank/DDBJ databases">
        <authorList>
            <person name="Varghese N."/>
            <person name="Submissions S."/>
        </authorList>
    </citation>
    <scope>NUCLEOTIDE SEQUENCE [LARGE SCALE GENOMIC DNA]</scope>
    <source>
        <strain evidence="10">DSM 16779</strain>
    </source>
</reference>
<keyword evidence="7" id="KW-0472">Membrane</keyword>
<dbReference type="GO" id="GO:0000155">
    <property type="term" value="F:phosphorelay sensor kinase activity"/>
    <property type="evidence" value="ECO:0007669"/>
    <property type="project" value="InterPro"/>
</dbReference>
<dbReference type="Gene3D" id="1.25.40.10">
    <property type="entry name" value="Tetratricopeptide repeat domain"/>
    <property type="match status" value="1"/>
</dbReference>
<feature type="repeat" description="TPR" evidence="6">
    <location>
        <begin position="157"/>
        <end position="190"/>
    </location>
</feature>
<dbReference type="PANTHER" id="PTHR43711:SF1">
    <property type="entry name" value="HISTIDINE KINASE 1"/>
    <property type="match status" value="1"/>
</dbReference>
<evidence type="ECO:0000313" key="10">
    <source>
        <dbReference type="Proteomes" id="UP000184782"/>
    </source>
</evidence>
<evidence type="ECO:0000256" key="7">
    <source>
        <dbReference type="SAM" id="Phobius"/>
    </source>
</evidence>
<dbReference type="EMBL" id="FSRQ01000001">
    <property type="protein sequence ID" value="SIN93753.1"/>
    <property type="molecule type" value="Genomic_DNA"/>
</dbReference>
<dbReference type="SUPFAM" id="SSF47384">
    <property type="entry name" value="Homodimeric domain of signal transducing histidine kinase"/>
    <property type="match status" value="1"/>
</dbReference>
<feature type="domain" description="Histidine kinase" evidence="8">
    <location>
        <begin position="361"/>
        <end position="576"/>
    </location>
</feature>
<evidence type="ECO:0000256" key="6">
    <source>
        <dbReference type="PROSITE-ProRule" id="PRU00339"/>
    </source>
</evidence>
<keyword evidence="3" id="KW-0808">Transferase</keyword>
<dbReference type="CDD" id="cd00075">
    <property type="entry name" value="HATPase"/>
    <property type="match status" value="1"/>
</dbReference>
<accession>A0A1N6FEL9</accession>
<keyword evidence="4" id="KW-0418">Kinase</keyword>
<feature type="transmembrane region" description="Helical" evidence="7">
    <location>
        <begin position="313"/>
        <end position="332"/>
    </location>
</feature>
<sequence length="576" mass="67247">MFITEYNTGNLTPKLSICLLFTFCLMKSQSIVNENIKNKSIQFSSHHNFYKASTFFLNKNEDSTLIYTGRQLDALNNPQEINHYCYYFRGIAFKKKRMFEEAKNEFGKIPDDFIFKQKIQVYLGDIAVEKQNYKQALNFYEQVRKNKEFEKFDIDEAKVIHNVGLCHLHMKDYKNAEIYLIKSLKLHENKKDTITIISSYMDIAGMYYEQYLDNLAIPFYKKSYILSKKIKGNYLLKKNAALNMAVVEENKKKYSQSLKYRKESEIWNDSLNNQSRVWSTVQLEKKLAIKSKQVEVNVLKAQNRLEALEKNRILYITILLLMMFLGGIYFYLQKLKTNKVILDQKTKLDESNTAKDILFSIVSHDLRSYINSLKNSYFKMQANIEDSDLVKLEEEIRTGSTIAESTNHLLNNLLHWALMQTNQLYFNQENINIYMITEQVVYNYRSLMIEKNILFENNLTNNLKVKADQESLKIILRNILDNAIKYTDKGGKILIYTNAIYDQYHSITVEDSGKGMTEELQNEILHDSKIISDKKKSSRGLGLHLCQSLIKKNLGLFKLESSTNIGTKITISLLSA</sequence>
<gene>
    <name evidence="9" type="ORF">SAMN05421769_1246</name>
</gene>
<dbReference type="PANTHER" id="PTHR43711">
    <property type="entry name" value="TWO-COMPONENT HISTIDINE KINASE"/>
    <property type="match status" value="1"/>
</dbReference>